<accession>A0A8S5PFT0</accession>
<proteinExistence type="predicted"/>
<dbReference type="EMBL" id="BK015422">
    <property type="protein sequence ID" value="DAE05942.1"/>
    <property type="molecule type" value="Genomic_DNA"/>
</dbReference>
<protein>
    <submittedName>
        <fullName evidence="1">Uncharacterized protein</fullName>
    </submittedName>
</protein>
<name>A0A8S5PFT0_9CAUD</name>
<sequence>MCNLALIKSDAERKDYSDMHENCMYERFGD</sequence>
<organism evidence="1">
    <name type="scientific">Myoviridae sp. ctNYa18</name>
    <dbReference type="NCBI Taxonomy" id="2825090"/>
    <lineage>
        <taxon>Viruses</taxon>
        <taxon>Duplodnaviria</taxon>
        <taxon>Heunggongvirae</taxon>
        <taxon>Uroviricota</taxon>
        <taxon>Caudoviricetes</taxon>
    </lineage>
</organism>
<reference evidence="1" key="1">
    <citation type="journal article" date="2021" name="Proc. Natl. Acad. Sci. U.S.A.">
        <title>A Catalog of Tens of Thousands of Viruses from Human Metagenomes Reveals Hidden Associations with Chronic Diseases.</title>
        <authorList>
            <person name="Tisza M.J."/>
            <person name="Buck C.B."/>
        </authorList>
    </citation>
    <scope>NUCLEOTIDE SEQUENCE</scope>
    <source>
        <strain evidence="1">CtNYa18</strain>
    </source>
</reference>
<evidence type="ECO:0000313" key="1">
    <source>
        <dbReference type="EMBL" id="DAE05942.1"/>
    </source>
</evidence>